<keyword evidence="3" id="KW-1185">Reference proteome</keyword>
<dbReference type="Pfam" id="PF02037">
    <property type="entry name" value="SAP"/>
    <property type="match status" value="1"/>
</dbReference>
<dbReference type="PROSITE" id="PS50800">
    <property type="entry name" value="SAP"/>
    <property type="match status" value="1"/>
</dbReference>
<evidence type="ECO:0000259" key="1">
    <source>
        <dbReference type="PROSITE" id="PS50800"/>
    </source>
</evidence>
<name>A0A7M5XMU7_9CNID</name>
<dbReference type="EnsemblMetazoa" id="CLYHEMT008890.1">
    <property type="protein sequence ID" value="CLYHEMP008890.1"/>
    <property type="gene ID" value="CLYHEMG008890"/>
</dbReference>
<reference evidence="2" key="1">
    <citation type="submission" date="2021-01" db="UniProtKB">
        <authorList>
            <consortium name="EnsemblMetazoa"/>
        </authorList>
    </citation>
    <scope>IDENTIFICATION</scope>
</reference>
<evidence type="ECO:0000313" key="2">
    <source>
        <dbReference type="EnsemblMetazoa" id="CLYHEMP025942.1"/>
    </source>
</evidence>
<feature type="domain" description="SAP" evidence="1">
    <location>
        <begin position="787"/>
        <end position="821"/>
    </location>
</feature>
<protein>
    <recommendedName>
        <fullName evidence="1">SAP domain-containing protein</fullName>
    </recommendedName>
</protein>
<dbReference type="InterPro" id="IPR003034">
    <property type="entry name" value="SAP_dom"/>
</dbReference>
<dbReference type="EnsemblMetazoa" id="CLYHEMT025942.1">
    <property type="protein sequence ID" value="CLYHEMP025942.1"/>
    <property type="gene ID" value="CLYHEMG025942"/>
</dbReference>
<dbReference type="AlphaFoldDB" id="A0A7M5XMU7"/>
<accession>A0A7M5XMU7</accession>
<evidence type="ECO:0000313" key="3">
    <source>
        <dbReference type="Proteomes" id="UP000594262"/>
    </source>
</evidence>
<proteinExistence type="predicted"/>
<dbReference type="Proteomes" id="UP000594262">
    <property type="component" value="Unplaced"/>
</dbReference>
<sequence>MGSYELQERFRDNGIEIIIFYMYGHAFTVFPKTSSIGKVVEQFQKALPVDVLVNEQIKSKLGSIYNDSLEMLTSKTDKDIVKSLFATATSARFTAKLQGIKNPTAISRNKHQHHFRVEEYKNLKITSHLVRNDMTTKQLAKLRNLILTMKLKDMYCLPFENRGRELSIETFPELTSILERVFEAGGMESHPRLTTSTLFRAEKNNLFMHQARECILMHAPSHFKVSLSTCYNYTMNYRENSRAAIQHHHGRGINADISLKRPPRANSRKVLNLHWSASNVKLFLANSNVKETMIDSKDAKALVYGDITPVQKPGKSWRKINAPDHDWDQSKTYAVTPMTHLFLETKEHETIEVDVGSEKRNQTTITRGGKACTFINISYFESDNTFRRFNEIFKLMENPGLDSKFRSTFTDRLKPNFSFIVDNGPGEAPSSWLVRMLLVRLLNYFNLDSVAQLSFAEYNSKMNFVERVHTKENLCLYAHGPFDTKTVHQNFKVGDEKHKANMEAMATEVVNCISQGKYSDHPISTFRGIKDEEYVFDDEEKLRQFLLLSEEGKAECDWSYMPKDVPLNTAMTLTWNANGSTERRYIDDYKYLTSSQPSQPRTNWMDKYSCVVYRESDQDGKLDRFQPQPIPDFLRWFETEELHYLSIERTKEVIKAIKDLSILPELFLPTKILDTVLRITEEIPEDVLQTLSLICCVTPNEFKHAIGEKNEKLKTTIEDGIEQERYRKHALYKEKRCVLEEKCKMEKIAYKNLKKHELVKALLKDETLPQYIPRRLKDLPTTLYKIASDVPVADLRHILKQHGLSTMGTKDELAMRCYLKIHGKEDYISRNEVQYLMKVIDIAKEVVLQEKRLLLIRFQDTLTVRKFQTGFEKSMLKKLEGTDLEEIFLPLELFLKAYISPEIRTNAEDFSCEEGAEDEECNPYERFFQVGTKVKVLWEKDAVANLGWRGGWYVAYVTDFCREEDEISIQHVSERGQIYTIEVTSALDANELKLA</sequence>
<dbReference type="OrthoDB" id="5988483at2759"/>
<organism evidence="2 3">
    <name type="scientific">Clytia hemisphaerica</name>
    <dbReference type="NCBI Taxonomy" id="252671"/>
    <lineage>
        <taxon>Eukaryota</taxon>
        <taxon>Metazoa</taxon>
        <taxon>Cnidaria</taxon>
        <taxon>Hydrozoa</taxon>
        <taxon>Hydroidolina</taxon>
        <taxon>Leptothecata</taxon>
        <taxon>Obeliida</taxon>
        <taxon>Clytiidae</taxon>
        <taxon>Clytia</taxon>
    </lineage>
</organism>